<dbReference type="GO" id="GO:0004815">
    <property type="term" value="F:aspartate-tRNA ligase activity"/>
    <property type="evidence" value="ECO:0007669"/>
    <property type="project" value="UniProtKB-UniRule"/>
</dbReference>
<dbReference type="GO" id="GO:0005829">
    <property type="term" value="C:cytosol"/>
    <property type="evidence" value="ECO:0007669"/>
    <property type="project" value="TreeGrafter"/>
</dbReference>
<dbReference type="PROSITE" id="PS50862">
    <property type="entry name" value="AA_TRNA_LIGASE_II"/>
    <property type="match status" value="1"/>
</dbReference>
<evidence type="ECO:0000256" key="7">
    <source>
        <dbReference type="ARBA" id="ARBA00022917"/>
    </source>
</evidence>
<evidence type="ECO:0000256" key="3">
    <source>
        <dbReference type="ARBA" id="ARBA00022490"/>
    </source>
</evidence>
<comment type="caution">
    <text evidence="9">Lacks conserved residue(s) required for the propagation of feature annotation.</text>
</comment>
<dbReference type="NCBIfam" id="NF003483">
    <property type="entry name" value="PRK05159.1"/>
    <property type="match status" value="1"/>
</dbReference>
<dbReference type="Pfam" id="PF00152">
    <property type="entry name" value="tRNA-synt_2"/>
    <property type="match status" value="1"/>
</dbReference>
<dbReference type="GO" id="GO:0006422">
    <property type="term" value="P:aspartyl-tRNA aminoacylation"/>
    <property type="evidence" value="ECO:0007669"/>
    <property type="project" value="UniProtKB-UniRule"/>
</dbReference>
<evidence type="ECO:0000256" key="1">
    <source>
        <dbReference type="ARBA" id="ARBA00004496"/>
    </source>
</evidence>
<dbReference type="NCBIfam" id="TIGR00458">
    <property type="entry name" value="aspS_nondisc"/>
    <property type="match status" value="1"/>
</dbReference>
<proteinExistence type="inferred from homology"/>
<evidence type="ECO:0000256" key="9">
    <source>
        <dbReference type="HAMAP-Rule" id="MF_02075"/>
    </source>
</evidence>
<gene>
    <name evidence="9" type="primary">aspS</name>
    <name evidence="11" type="ORF">GCM10007981_17770</name>
</gene>
<dbReference type="InterPro" id="IPR004523">
    <property type="entry name" value="Asp-tRNA_synthase_2"/>
</dbReference>
<evidence type="ECO:0000313" key="11">
    <source>
        <dbReference type="EMBL" id="GGP22292.1"/>
    </source>
</evidence>
<dbReference type="HAMAP" id="MF_02075">
    <property type="entry name" value="Asp_tRNA_synth_type2"/>
    <property type="match status" value="1"/>
</dbReference>
<dbReference type="AlphaFoldDB" id="A0A830GYG6"/>
<comment type="cofactor">
    <cofactor evidence="9">
        <name>Mg(2+)</name>
        <dbReference type="ChEBI" id="CHEBI:18420"/>
    </cofactor>
    <text evidence="9">Binds 3 Mg(2+) cations per subunit. The strongest magnesium site (Mg1) is bound to the beta- and gamma-phosphates of ATP and four water molecules complete its coordination sphere.</text>
</comment>
<keyword evidence="6 9" id="KW-0067">ATP-binding</keyword>
<dbReference type="PRINTS" id="PR01042">
    <property type="entry name" value="TRNASYNTHASP"/>
</dbReference>
<dbReference type="EC" id="6.1.1.12" evidence="9"/>
<dbReference type="InterPro" id="IPR012340">
    <property type="entry name" value="NA-bd_OB-fold"/>
</dbReference>
<feature type="binding site" evidence="9">
    <location>
        <position position="364"/>
    </location>
    <ligand>
        <name>Mg(2+)</name>
        <dbReference type="ChEBI" id="CHEBI:18420"/>
        <label>2</label>
    </ligand>
</feature>
<feature type="binding site" evidence="9">
    <location>
        <position position="368"/>
    </location>
    <ligand>
        <name>L-aspartate</name>
        <dbReference type="ChEBI" id="CHEBI:29991"/>
    </ligand>
</feature>
<keyword evidence="8 9" id="KW-0030">Aminoacyl-tRNA synthetase</keyword>
<feature type="binding site" evidence="9">
    <location>
        <begin position="222"/>
        <end position="224"/>
    </location>
    <ligand>
        <name>ATP</name>
        <dbReference type="ChEBI" id="CHEBI:30616"/>
    </ligand>
</feature>
<comment type="caution">
    <text evidence="11">The sequence shown here is derived from an EMBL/GenBank/DDBJ whole genome shotgun (WGS) entry which is preliminary data.</text>
</comment>
<accession>A0A830GYG6</accession>
<keyword evidence="9" id="KW-0479">Metal-binding</keyword>
<keyword evidence="12" id="KW-1185">Reference proteome</keyword>
<dbReference type="SUPFAM" id="SSF55681">
    <property type="entry name" value="Class II aaRS and biotin synthetases"/>
    <property type="match status" value="1"/>
</dbReference>
<protein>
    <recommendedName>
        <fullName evidence="9">Aspartate--tRNA(Asp) ligase</fullName>
        <ecNumber evidence="9">6.1.1.12</ecNumber>
    </recommendedName>
    <alternativeName>
        <fullName evidence="9">Aspartyl-tRNA synthetase</fullName>
        <shortName evidence="9">AspRS</shortName>
    </alternativeName>
    <alternativeName>
        <fullName evidence="9">Discriminating aspartyl-tRNA synthetase</fullName>
        <shortName evidence="9">D-AspRS</shortName>
    </alternativeName>
</protein>
<reference evidence="11" key="2">
    <citation type="submission" date="2020-09" db="EMBL/GenBank/DDBJ databases">
        <authorList>
            <person name="Sun Q."/>
            <person name="Ohkuma M."/>
        </authorList>
    </citation>
    <scope>NUCLEOTIDE SEQUENCE</scope>
    <source>
        <strain evidence="11">JCM 10088</strain>
    </source>
</reference>
<dbReference type="Pfam" id="PF01336">
    <property type="entry name" value="tRNA_anti-codon"/>
    <property type="match status" value="1"/>
</dbReference>
<dbReference type="SUPFAM" id="SSF50249">
    <property type="entry name" value="Nucleic acid-binding proteins"/>
    <property type="match status" value="1"/>
</dbReference>
<feature type="binding site" evidence="9">
    <location>
        <position position="361"/>
    </location>
    <ligand>
        <name>Mg(2+)</name>
        <dbReference type="ChEBI" id="CHEBI:18420"/>
        <label>3</label>
    </ligand>
</feature>
<evidence type="ECO:0000313" key="12">
    <source>
        <dbReference type="Proteomes" id="UP000610960"/>
    </source>
</evidence>
<keyword evidence="3 9" id="KW-0963">Cytoplasm</keyword>
<dbReference type="EMBL" id="BMNL01000004">
    <property type="protein sequence ID" value="GGP22292.1"/>
    <property type="molecule type" value="Genomic_DNA"/>
</dbReference>
<feature type="binding site" evidence="9">
    <location>
        <position position="364"/>
    </location>
    <ligand>
        <name>L-aspartate</name>
        <dbReference type="ChEBI" id="CHEBI:29991"/>
    </ligand>
</feature>
<dbReference type="GO" id="GO:0005524">
    <property type="term" value="F:ATP binding"/>
    <property type="evidence" value="ECO:0007669"/>
    <property type="project" value="UniProtKB-UniRule"/>
</dbReference>
<dbReference type="Gene3D" id="2.40.50.140">
    <property type="entry name" value="Nucleic acid-binding proteins"/>
    <property type="match status" value="1"/>
</dbReference>
<feature type="binding site" evidence="9">
    <location>
        <position position="222"/>
    </location>
    <ligand>
        <name>L-aspartate</name>
        <dbReference type="ChEBI" id="CHEBI:29991"/>
    </ligand>
</feature>
<dbReference type="PANTHER" id="PTHR43450">
    <property type="entry name" value="ASPARTYL-TRNA SYNTHETASE"/>
    <property type="match status" value="1"/>
</dbReference>
<keyword evidence="4 9" id="KW-0436">Ligase</keyword>
<sequence>MLFNGVISSNAMKSWTVEAASMPDGSQVELAGWVWDVREVGKIRFIILKDREGVIQLTVKKGDVPQSVWEAAAGLVKEDVILVKGVVKASRIAKSGVEVIPSELRILNKSKPLPIDIWGNVAQTELDARLRYRIVDLKRPESLVIFKASSAAARAIRESLYDRGFIEVFTPKIISTSTEGGADLFPVQYFDVVAYLAQSPQLYKEELTASLERVFEIGPAYRAEKHSTTYHLNEFISVDLEAAFMNYRDVMSILEDVIINVYSRILQVPGVVDMNKEISVPKKPFAVVSYDDALEMLGKKGINVRWGDDIPKEGLEALTGEVGSPFFLVNFPTSLRAFYTMPVEGDPSRSESFDLVIDGVEIVSGATRIHDRKLLENALISRGLNPANFESHLAAYEWGMPPHAGWGLGFYRLLMVMLRRSNIREVVLFPRDRNRLTP</sequence>
<dbReference type="InterPro" id="IPR004364">
    <property type="entry name" value="Aa-tRNA-synt_II"/>
</dbReference>
<reference evidence="11" key="1">
    <citation type="journal article" date="2014" name="Int. J. Syst. Evol. Microbiol.">
        <title>Complete genome sequence of Corynebacterium casei LMG S-19264T (=DSM 44701T), isolated from a smear-ripened cheese.</title>
        <authorList>
            <consortium name="US DOE Joint Genome Institute (JGI-PGF)"/>
            <person name="Walter F."/>
            <person name="Albersmeier A."/>
            <person name="Kalinowski J."/>
            <person name="Ruckert C."/>
        </authorList>
    </citation>
    <scope>NUCLEOTIDE SEQUENCE</scope>
    <source>
        <strain evidence="11">JCM 10088</strain>
    </source>
</reference>
<feature type="site" description="Important for tRNA discrimination" evidence="9">
    <location>
        <position position="94"/>
    </location>
</feature>
<feature type="region of interest" description="Aspartate" evidence="9">
    <location>
        <begin position="201"/>
        <end position="204"/>
    </location>
</feature>
<comment type="similarity">
    <text evidence="2 9">Belongs to the class-II aminoacyl-tRNA synthetase family. Type 2 subfamily.</text>
</comment>
<organism evidence="11 12">
    <name type="scientific">Thermocladium modestius</name>
    <dbReference type="NCBI Taxonomy" id="62609"/>
    <lineage>
        <taxon>Archaea</taxon>
        <taxon>Thermoproteota</taxon>
        <taxon>Thermoprotei</taxon>
        <taxon>Thermoproteales</taxon>
        <taxon>Thermoproteaceae</taxon>
        <taxon>Thermocladium</taxon>
    </lineage>
</organism>
<name>A0A830GYG6_9CREN</name>
<dbReference type="GO" id="GO:0000287">
    <property type="term" value="F:magnesium ion binding"/>
    <property type="evidence" value="ECO:0007669"/>
    <property type="project" value="UniProtKB-UniRule"/>
</dbReference>
<evidence type="ECO:0000256" key="5">
    <source>
        <dbReference type="ARBA" id="ARBA00022741"/>
    </source>
</evidence>
<dbReference type="GO" id="GO:0017101">
    <property type="term" value="C:aminoacyl-tRNA synthetase multienzyme complex"/>
    <property type="evidence" value="ECO:0007669"/>
    <property type="project" value="TreeGrafter"/>
</dbReference>
<dbReference type="InterPro" id="IPR045864">
    <property type="entry name" value="aa-tRNA-synth_II/BPL/LPL"/>
</dbReference>
<comment type="subunit">
    <text evidence="9">Homodimer.</text>
</comment>
<keyword evidence="7 9" id="KW-0648">Protein biosynthesis</keyword>
<comment type="catalytic activity">
    <reaction evidence="9">
        <text>tRNA(Asp) + L-aspartate + ATP = L-aspartyl-tRNA(Asp) + AMP + diphosphate</text>
        <dbReference type="Rhea" id="RHEA:19649"/>
        <dbReference type="Rhea" id="RHEA-COMP:9660"/>
        <dbReference type="Rhea" id="RHEA-COMP:9678"/>
        <dbReference type="ChEBI" id="CHEBI:29991"/>
        <dbReference type="ChEBI" id="CHEBI:30616"/>
        <dbReference type="ChEBI" id="CHEBI:33019"/>
        <dbReference type="ChEBI" id="CHEBI:78442"/>
        <dbReference type="ChEBI" id="CHEBI:78516"/>
        <dbReference type="ChEBI" id="CHEBI:456215"/>
        <dbReference type="EC" id="6.1.1.12"/>
    </reaction>
</comment>
<dbReference type="Proteomes" id="UP000610960">
    <property type="component" value="Unassembled WGS sequence"/>
</dbReference>
<keyword evidence="5 9" id="KW-0547">Nucleotide-binding</keyword>
<feature type="binding site" evidence="9">
    <location>
        <position position="361"/>
    </location>
    <ligand>
        <name>Mg(2+)</name>
        <dbReference type="ChEBI" id="CHEBI:18420"/>
        <label>2</label>
    </ligand>
</feature>
<comment type="function">
    <text evidence="9">Catalyzes the attachment of L-aspartate to tRNA(Asp) in a two-step reaction: L-aspartate is first activated by ATP to form Asp-AMP and then transferred to the acceptor end of tRNA(Asp).</text>
</comment>
<evidence type="ECO:0000259" key="10">
    <source>
        <dbReference type="PROSITE" id="PS50862"/>
    </source>
</evidence>
<dbReference type="PANTHER" id="PTHR43450:SF1">
    <property type="entry name" value="ASPARTATE--TRNA LIGASE, CYTOPLASMIC"/>
    <property type="match status" value="1"/>
</dbReference>
<evidence type="ECO:0000256" key="2">
    <source>
        <dbReference type="ARBA" id="ARBA00005312"/>
    </source>
</evidence>
<dbReference type="GO" id="GO:0003723">
    <property type="term" value="F:RNA binding"/>
    <property type="evidence" value="ECO:0007669"/>
    <property type="project" value="TreeGrafter"/>
</dbReference>
<dbReference type="Gene3D" id="3.30.930.10">
    <property type="entry name" value="Bira Bifunctional Protein, Domain 2"/>
    <property type="match status" value="1"/>
</dbReference>
<feature type="domain" description="Aminoacyl-transfer RNA synthetases class-II family profile" evidence="10">
    <location>
        <begin position="154"/>
        <end position="438"/>
    </location>
</feature>
<feature type="binding site" evidence="9">
    <location>
        <position position="179"/>
    </location>
    <ligand>
        <name>L-aspartate</name>
        <dbReference type="ChEBI" id="CHEBI:29991"/>
    </ligand>
</feature>
<dbReference type="InterPro" id="IPR004365">
    <property type="entry name" value="NA-bd_OB_tRNA"/>
</dbReference>
<dbReference type="InterPro" id="IPR002312">
    <property type="entry name" value="Asp/Asn-tRNA-synth_IIb"/>
</dbReference>
<dbReference type="CDD" id="cd00776">
    <property type="entry name" value="AsxRS_core"/>
    <property type="match status" value="1"/>
</dbReference>
<evidence type="ECO:0000256" key="6">
    <source>
        <dbReference type="ARBA" id="ARBA00022840"/>
    </source>
</evidence>
<dbReference type="InterPro" id="IPR006195">
    <property type="entry name" value="aa-tRNA-synth_II"/>
</dbReference>
<feature type="binding site" evidence="9">
    <location>
        <position position="361"/>
    </location>
    <ligand>
        <name>ATP</name>
        <dbReference type="ChEBI" id="CHEBI:30616"/>
    </ligand>
</feature>
<feature type="binding site" evidence="9">
    <location>
        <begin position="409"/>
        <end position="412"/>
    </location>
    <ligand>
        <name>ATP</name>
        <dbReference type="ChEBI" id="CHEBI:30616"/>
    </ligand>
</feature>
<keyword evidence="9" id="KW-0460">Magnesium</keyword>
<comment type="subcellular location">
    <subcellularLocation>
        <location evidence="1 9">Cytoplasm</location>
    </subcellularLocation>
</comment>
<evidence type="ECO:0000256" key="8">
    <source>
        <dbReference type="ARBA" id="ARBA00023146"/>
    </source>
</evidence>
<evidence type="ECO:0000256" key="4">
    <source>
        <dbReference type="ARBA" id="ARBA00022598"/>
    </source>
</evidence>